<evidence type="ECO:0000256" key="1">
    <source>
        <dbReference type="SAM" id="MobiDB-lite"/>
    </source>
</evidence>
<sequence length="52" mass="5654">QKFNLLSESKQRRSWSRRGMSTGVQHLGAEIFSTACAAASSAHLASSKPEFT</sequence>
<name>A0A8K1G1F9_9PASS</name>
<accession>A0A8K1G1F9</accession>
<feature type="region of interest" description="Disordered" evidence="1">
    <location>
        <begin position="1"/>
        <end position="20"/>
    </location>
</feature>
<keyword evidence="3" id="KW-1185">Reference proteome</keyword>
<reference evidence="2" key="1">
    <citation type="submission" date="2019-04" db="EMBL/GenBank/DDBJ databases">
        <title>Genome assembly of Zosterops borbonicus 15179.</title>
        <authorList>
            <person name="Leroy T."/>
            <person name="Anselmetti Y."/>
            <person name="Tilak M.-K."/>
            <person name="Nabholz B."/>
        </authorList>
    </citation>
    <scope>NUCLEOTIDE SEQUENCE</scope>
    <source>
        <strain evidence="2">HGM_15179</strain>
        <tissue evidence="2">Muscle</tissue>
    </source>
</reference>
<comment type="caution">
    <text evidence="2">The sequence shown here is derived from an EMBL/GenBank/DDBJ whole genome shotgun (WGS) entry which is preliminary data.</text>
</comment>
<feature type="non-terminal residue" evidence="2">
    <location>
        <position position="1"/>
    </location>
</feature>
<evidence type="ECO:0000313" key="2">
    <source>
        <dbReference type="EMBL" id="TRZ09981.1"/>
    </source>
</evidence>
<feature type="non-terminal residue" evidence="2">
    <location>
        <position position="52"/>
    </location>
</feature>
<gene>
    <name evidence="2" type="ORF">HGM15179_017126</name>
</gene>
<dbReference type="AlphaFoldDB" id="A0A8K1G1F9"/>
<organism evidence="2 3">
    <name type="scientific">Zosterops borbonicus</name>
    <dbReference type="NCBI Taxonomy" id="364589"/>
    <lineage>
        <taxon>Eukaryota</taxon>
        <taxon>Metazoa</taxon>
        <taxon>Chordata</taxon>
        <taxon>Craniata</taxon>
        <taxon>Vertebrata</taxon>
        <taxon>Euteleostomi</taxon>
        <taxon>Archelosauria</taxon>
        <taxon>Archosauria</taxon>
        <taxon>Dinosauria</taxon>
        <taxon>Saurischia</taxon>
        <taxon>Theropoda</taxon>
        <taxon>Coelurosauria</taxon>
        <taxon>Aves</taxon>
        <taxon>Neognathae</taxon>
        <taxon>Neoaves</taxon>
        <taxon>Telluraves</taxon>
        <taxon>Australaves</taxon>
        <taxon>Passeriformes</taxon>
        <taxon>Sylvioidea</taxon>
        <taxon>Zosteropidae</taxon>
        <taxon>Zosterops</taxon>
    </lineage>
</organism>
<proteinExistence type="predicted"/>
<protein>
    <submittedName>
        <fullName evidence="2">Uncharacterized protein</fullName>
    </submittedName>
</protein>
<dbReference type="EMBL" id="SWJQ01000964">
    <property type="protein sequence ID" value="TRZ09981.1"/>
    <property type="molecule type" value="Genomic_DNA"/>
</dbReference>
<dbReference type="Proteomes" id="UP000796761">
    <property type="component" value="Unassembled WGS sequence"/>
</dbReference>
<evidence type="ECO:0000313" key="3">
    <source>
        <dbReference type="Proteomes" id="UP000796761"/>
    </source>
</evidence>